<dbReference type="SUPFAM" id="SSF49464">
    <property type="entry name" value="Carboxypeptidase regulatory domain-like"/>
    <property type="match status" value="1"/>
</dbReference>
<evidence type="ECO:0000313" key="6">
    <source>
        <dbReference type="EMBL" id="MFC3716867.1"/>
    </source>
</evidence>
<keyword evidence="4" id="KW-0732">Signal</keyword>
<comment type="subcellular location">
    <subcellularLocation>
        <location evidence="1">Cell outer membrane</location>
    </subcellularLocation>
</comment>
<comment type="caution">
    <text evidence="6">The sequence shown here is derived from an EMBL/GenBank/DDBJ whole genome shotgun (WGS) entry which is preliminary data.</text>
</comment>
<dbReference type="PROSITE" id="PS00018">
    <property type="entry name" value="EF_HAND_1"/>
    <property type="match status" value="1"/>
</dbReference>
<reference evidence="7" key="1">
    <citation type="journal article" date="2019" name="Int. J. Syst. Evol. Microbiol.">
        <title>The Global Catalogue of Microorganisms (GCM) 10K type strain sequencing project: providing services to taxonomists for standard genome sequencing and annotation.</title>
        <authorList>
            <consortium name="The Broad Institute Genomics Platform"/>
            <consortium name="The Broad Institute Genome Sequencing Center for Infectious Disease"/>
            <person name="Wu L."/>
            <person name="Ma J."/>
        </authorList>
    </citation>
    <scope>NUCLEOTIDE SEQUENCE [LARGE SCALE GENOMIC DNA]</scope>
    <source>
        <strain evidence="7">KCTC 42441</strain>
    </source>
</reference>
<evidence type="ECO:0000259" key="5">
    <source>
        <dbReference type="Pfam" id="PF25183"/>
    </source>
</evidence>
<keyword evidence="7" id="KW-1185">Reference proteome</keyword>
<dbReference type="RefSeq" id="WP_386744332.1">
    <property type="nucleotide sequence ID" value="NZ_JBHRYA010000007.1"/>
</dbReference>
<dbReference type="SUPFAM" id="SSF56935">
    <property type="entry name" value="Porins"/>
    <property type="match status" value="1"/>
</dbReference>
<dbReference type="EMBL" id="JBHRYA010000007">
    <property type="protein sequence ID" value="MFC3716867.1"/>
    <property type="molecule type" value="Genomic_DNA"/>
</dbReference>
<keyword evidence="3" id="KW-0998">Cell outer membrane</keyword>
<keyword evidence="2" id="KW-0472">Membrane</keyword>
<feature type="domain" description="TonB-dependent transporter Oar-like beta-barrel" evidence="5">
    <location>
        <begin position="328"/>
        <end position="869"/>
    </location>
</feature>
<dbReference type="InterPro" id="IPR057601">
    <property type="entry name" value="Oar-like_b-barrel"/>
</dbReference>
<dbReference type="Gene3D" id="2.40.170.20">
    <property type="entry name" value="TonB-dependent receptor, beta-barrel domain"/>
    <property type="match status" value="1"/>
</dbReference>
<dbReference type="InterPro" id="IPR008969">
    <property type="entry name" value="CarboxyPept-like_regulatory"/>
</dbReference>
<name>A0ABV7XNA6_9GAMM</name>
<sequence>MTSSHSFAKSLKRSALSVALGMCFVGAALAAETGGLRITITGSDGQPIPGATVSVSSPDSLVSKTAVTEADGSVRLTGLDPATNYTVVVDASGYSDFSANNVAVVSGKNLSLGYALGATTLDTIVVTGTSLAAVDTTSAVVGTTLNLDIVESLPTGRSYQSYLQLVPGVKPSDGNNPSSKSGINYSDVGGAIGSSSDNVYYLDGVNVTDPLTGTFGANLNSEIIQEQQVLTGGIPAEYAGGSGLVSKVITKSGGDEFHGSINYYLQNDSLVSDDKHGRSAGFSTFDTAITLGGPIVKEKLWFFGSYQIKNREDDVVDPNTGDALRTVNTDQDLAFFKATWQITDDDRLTGTFFNDPYERDGSLDPTILANRDTAREQGGDNYKLEYTHDWENLRLNMYGYRHEAQLSTLAADPATRNDVAFFGGDPTNADLQQGGFGTNTETWRNRDEYGLSLEYWLDTSWGSHTIKAGYTQSDNDYTEDARYTGADSALYRSIAIDNIGATFDEFTGAGWTGTRSIVAGDTARIITAIGNSADSAYFIGLLDANGDGAVDDAELGAYQFNSTAGNPTGQVNNYRIRQSGPAPYTVTTKGKAFYIQDTWTLNQWTVNAGFRTEQWGHFDSFGNEVFTFDWEFAPRLSVVYDLMGDGRSKVWGFYGRYYDPIRNDMTDFAGAGAGPVYDEQIFLGDRWLTFRSRGPGDAVFSPTTKTPYTDEFVLGYSTTFGQNMNLSVIYTKRETKDIFEDYDLGLYSNPNGDTENGQADENSDFYLPYSYFGYDGAPPFNYVIGTLKGGERKYQGLEVTLQKQKSNNWQGMLSYTYNDAEGNSNSDGNADFQGDWIALDPRAPNQWGPQPGNIEHQFKAFGTYFWDFGLEISGVFNWNSGALYSRTYSLYGRHLPEMVDVPYEVGGVTDTWIVPGTVGGETGPAYYTFDVRAKYTRELPVGKLEFFLDLFNIFDKQSAISEQDLIAGDGVYAFGEATDWVEPRRAYLGVRYSF</sequence>
<accession>A0ABV7XNA6</accession>
<feature type="chain" id="PRO_5047224534" evidence="4">
    <location>
        <begin position="31"/>
        <end position="994"/>
    </location>
</feature>
<evidence type="ECO:0000256" key="3">
    <source>
        <dbReference type="ARBA" id="ARBA00023237"/>
    </source>
</evidence>
<dbReference type="Gene3D" id="2.170.130.10">
    <property type="entry name" value="TonB-dependent receptor, plug domain"/>
    <property type="match status" value="1"/>
</dbReference>
<dbReference type="InterPro" id="IPR037066">
    <property type="entry name" value="Plug_dom_sf"/>
</dbReference>
<evidence type="ECO:0000313" key="7">
    <source>
        <dbReference type="Proteomes" id="UP001595705"/>
    </source>
</evidence>
<dbReference type="Pfam" id="PF13620">
    <property type="entry name" value="CarboxypepD_reg"/>
    <property type="match status" value="1"/>
</dbReference>
<dbReference type="InterPro" id="IPR036942">
    <property type="entry name" value="Beta-barrel_TonB_sf"/>
</dbReference>
<evidence type="ECO:0000256" key="1">
    <source>
        <dbReference type="ARBA" id="ARBA00004442"/>
    </source>
</evidence>
<evidence type="ECO:0000256" key="2">
    <source>
        <dbReference type="ARBA" id="ARBA00023136"/>
    </source>
</evidence>
<feature type="domain" description="TonB-dependent transporter Oar-like beta-barrel" evidence="5">
    <location>
        <begin position="249"/>
        <end position="309"/>
    </location>
</feature>
<feature type="signal peptide" evidence="4">
    <location>
        <begin position="1"/>
        <end position="30"/>
    </location>
</feature>
<dbReference type="InterPro" id="IPR018247">
    <property type="entry name" value="EF_Hand_1_Ca_BS"/>
</dbReference>
<dbReference type="Pfam" id="PF25183">
    <property type="entry name" value="OMP_b-brl_4"/>
    <property type="match status" value="2"/>
</dbReference>
<dbReference type="Proteomes" id="UP001595705">
    <property type="component" value="Unassembled WGS sequence"/>
</dbReference>
<gene>
    <name evidence="6" type="ORF">ACFONC_11965</name>
</gene>
<proteinExistence type="predicted"/>
<dbReference type="Gene3D" id="2.60.40.1120">
    <property type="entry name" value="Carboxypeptidase-like, regulatory domain"/>
    <property type="match status" value="1"/>
</dbReference>
<evidence type="ECO:0000256" key="4">
    <source>
        <dbReference type="SAM" id="SignalP"/>
    </source>
</evidence>
<organism evidence="6 7">
    <name type="scientific">Luteimonas soli</name>
    <dbReference type="NCBI Taxonomy" id="1648966"/>
    <lineage>
        <taxon>Bacteria</taxon>
        <taxon>Pseudomonadati</taxon>
        <taxon>Pseudomonadota</taxon>
        <taxon>Gammaproteobacteria</taxon>
        <taxon>Lysobacterales</taxon>
        <taxon>Lysobacteraceae</taxon>
        <taxon>Luteimonas</taxon>
    </lineage>
</organism>
<protein>
    <submittedName>
        <fullName evidence="6">Carboxypeptidase regulatory-like domain-containing protein</fullName>
    </submittedName>
</protein>